<evidence type="ECO:0000256" key="1">
    <source>
        <dbReference type="SAM" id="MobiDB-lite"/>
    </source>
</evidence>
<evidence type="ECO:0000313" key="3">
    <source>
        <dbReference type="Proteomes" id="UP001150538"/>
    </source>
</evidence>
<feature type="region of interest" description="Disordered" evidence="1">
    <location>
        <begin position="107"/>
        <end position="135"/>
    </location>
</feature>
<protein>
    <submittedName>
        <fullName evidence="2">Uncharacterized protein</fullName>
    </submittedName>
</protein>
<reference evidence="2" key="1">
    <citation type="submission" date="2022-07" db="EMBL/GenBank/DDBJ databases">
        <title>Phylogenomic reconstructions and comparative analyses of Kickxellomycotina fungi.</title>
        <authorList>
            <person name="Reynolds N.K."/>
            <person name="Stajich J.E."/>
            <person name="Barry K."/>
            <person name="Grigoriev I.V."/>
            <person name="Crous P."/>
            <person name="Smith M.E."/>
        </authorList>
    </citation>
    <scope>NUCLEOTIDE SEQUENCE</scope>
    <source>
        <strain evidence="2">NBRC 100468</strain>
    </source>
</reference>
<dbReference type="EMBL" id="JANBPU010000007">
    <property type="protein sequence ID" value="KAJ1921065.1"/>
    <property type="molecule type" value="Genomic_DNA"/>
</dbReference>
<name>A0A9W8A819_9FUNG</name>
<accession>A0A9W8A819</accession>
<sequence>MEYVNEYGGGIYKALLAYDDQCRKAKIHDTTNTAGIQWPKRKLNSRRSTKFWKAKARVEDCGMLESQANYKRVPQGPTDVCGQVKSVCRPYQSELLYPLTGRETESGWTSHRESVQPNFAEPTGRGQNPAVPNAHRNTLTGKFLHSGGGAIIANVPSIANLHTGAYLTRNTTRNTASWLSFSCIPV</sequence>
<comment type="caution">
    <text evidence="2">The sequence shown here is derived from an EMBL/GenBank/DDBJ whole genome shotgun (WGS) entry which is preliminary data.</text>
</comment>
<proteinExistence type="predicted"/>
<gene>
    <name evidence="2" type="ORF">H4219_000923</name>
</gene>
<dbReference type="Proteomes" id="UP001150538">
    <property type="component" value="Unassembled WGS sequence"/>
</dbReference>
<evidence type="ECO:0000313" key="2">
    <source>
        <dbReference type="EMBL" id="KAJ1921065.1"/>
    </source>
</evidence>
<dbReference type="AlphaFoldDB" id="A0A9W8A819"/>
<organism evidence="2 3">
    <name type="scientific">Mycoemilia scoparia</name>
    <dbReference type="NCBI Taxonomy" id="417184"/>
    <lineage>
        <taxon>Eukaryota</taxon>
        <taxon>Fungi</taxon>
        <taxon>Fungi incertae sedis</taxon>
        <taxon>Zoopagomycota</taxon>
        <taxon>Kickxellomycotina</taxon>
        <taxon>Kickxellomycetes</taxon>
        <taxon>Kickxellales</taxon>
        <taxon>Kickxellaceae</taxon>
        <taxon>Mycoemilia</taxon>
    </lineage>
</organism>
<keyword evidence="3" id="KW-1185">Reference proteome</keyword>